<dbReference type="SUPFAM" id="SSF51998">
    <property type="entry name" value="PFL-like glycyl radical enzymes"/>
    <property type="match status" value="2"/>
</dbReference>
<dbReference type="NCBIfam" id="TIGR02487">
    <property type="entry name" value="NrdD"/>
    <property type="match status" value="1"/>
</dbReference>
<dbReference type="GO" id="GO:0031250">
    <property type="term" value="C:anaerobic ribonucleoside-triphosphate reductase complex"/>
    <property type="evidence" value="ECO:0007669"/>
    <property type="project" value="TreeGrafter"/>
</dbReference>
<dbReference type="GO" id="GO:0008998">
    <property type="term" value="F:ribonucleoside-triphosphate reductase (thioredoxin) activity"/>
    <property type="evidence" value="ECO:0007669"/>
    <property type="project" value="InterPro"/>
</dbReference>
<dbReference type="GO" id="GO:0006260">
    <property type="term" value="P:DNA replication"/>
    <property type="evidence" value="ECO:0007669"/>
    <property type="project" value="InterPro"/>
</dbReference>
<dbReference type="NCBIfam" id="NF006126">
    <property type="entry name" value="PRK08270.1"/>
    <property type="match status" value="1"/>
</dbReference>
<evidence type="ECO:0000313" key="6">
    <source>
        <dbReference type="Proteomes" id="UP000177376"/>
    </source>
</evidence>
<dbReference type="InterPro" id="IPR036844">
    <property type="entry name" value="Hint_dom_sf"/>
</dbReference>
<keyword evidence="2 3" id="KW-0067">ATP-binding</keyword>
<dbReference type="CDD" id="cd00081">
    <property type="entry name" value="Hint"/>
    <property type="match status" value="1"/>
</dbReference>
<dbReference type="PROSITE" id="PS50817">
    <property type="entry name" value="INTEIN_N_TER"/>
    <property type="match status" value="1"/>
</dbReference>
<evidence type="ECO:0000256" key="3">
    <source>
        <dbReference type="PROSITE-ProRule" id="PRU00492"/>
    </source>
</evidence>
<evidence type="ECO:0000259" key="4">
    <source>
        <dbReference type="PROSITE" id="PS51161"/>
    </source>
</evidence>
<dbReference type="Pfam" id="PF13597">
    <property type="entry name" value="NRDD"/>
    <property type="match status" value="2"/>
</dbReference>
<feature type="domain" description="ATP-cone" evidence="4">
    <location>
        <begin position="6"/>
        <end position="99"/>
    </location>
</feature>
<evidence type="ECO:0000313" key="5">
    <source>
        <dbReference type="EMBL" id="OGY51956.1"/>
    </source>
</evidence>
<dbReference type="GO" id="GO:0016539">
    <property type="term" value="P:intein-mediated protein splicing"/>
    <property type="evidence" value="ECO:0007669"/>
    <property type="project" value="InterPro"/>
</dbReference>
<reference evidence="5 6" key="1">
    <citation type="journal article" date="2016" name="Nat. Commun.">
        <title>Thousands of microbial genomes shed light on interconnected biogeochemical processes in an aquifer system.</title>
        <authorList>
            <person name="Anantharaman K."/>
            <person name="Brown C.T."/>
            <person name="Hug L.A."/>
            <person name="Sharon I."/>
            <person name="Castelle C.J."/>
            <person name="Probst A.J."/>
            <person name="Thomas B.C."/>
            <person name="Singh A."/>
            <person name="Wilkins M.J."/>
            <person name="Karaoz U."/>
            <person name="Brodie E.L."/>
            <person name="Williams K.H."/>
            <person name="Hubbard S.S."/>
            <person name="Banfield J.F."/>
        </authorList>
    </citation>
    <scope>NUCLEOTIDE SEQUENCE [LARGE SCALE GENOMIC DNA]</scope>
</reference>
<dbReference type="AlphaFoldDB" id="A0A1G1YJG0"/>
<dbReference type="Pfam" id="PF03477">
    <property type="entry name" value="ATP-cone"/>
    <property type="match status" value="1"/>
</dbReference>
<dbReference type="InterPro" id="IPR012833">
    <property type="entry name" value="NrdD"/>
</dbReference>
<gene>
    <name evidence="5" type="ORF">A3A02_01465</name>
</gene>
<evidence type="ECO:0000256" key="1">
    <source>
        <dbReference type="ARBA" id="ARBA00022741"/>
    </source>
</evidence>
<dbReference type="GO" id="GO:0004748">
    <property type="term" value="F:ribonucleoside-diphosphate reductase activity, thioredoxin disulfide as acceptor"/>
    <property type="evidence" value="ECO:0007669"/>
    <property type="project" value="TreeGrafter"/>
</dbReference>
<dbReference type="Proteomes" id="UP000177376">
    <property type="component" value="Unassembled WGS sequence"/>
</dbReference>
<dbReference type="PANTHER" id="PTHR21075:SF0">
    <property type="entry name" value="ANAEROBIC RIBONUCLEOSIDE-TRIPHOSPHATE REDUCTASE"/>
    <property type="match status" value="1"/>
</dbReference>
<dbReference type="EMBL" id="MHIM01000028">
    <property type="protein sequence ID" value="OGY51956.1"/>
    <property type="molecule type" value="Genomic_DNA"/>
</dbReference>
<dbReference type="PROSITE" id="PS51161">
    <property type="entry name" value="ATP_CONE"/>
    <property type="match status" value="1"/>
</dbReference>
<name>A0A1G1YJG0_9BACT</name>
<comment type="caution">
    <text evidence="5">The sequence shown here is derived from an EMBL/GenBank/DDBJ whole genome shotgun (WGS) entry which is preliminary data.</text>
</comment>
<dbReference type="PANTHER" id="PTHR21075">
    <property type="entry name" value="ANAEROBIC RIBONUCLEOSIDE-TRIPHOSPHATE REDUCTASE"/>
    <property type="match status" value="1"/>
</dbReference>
<dbReference type="Gene3D" id="3.20.70.20">
    <property type="match status" value="2"/>
</dbReference>
<protein>
    <recommendedName>
        <fullName evidence="4">ATP-cone domain-containing protein</fullName>
    </recommendedName>
</protein>
<dbReference type="GO" id="GO:0009265">
    <property type="term" value="P:2'-deoxyribonucleotide biosynthetic process"/>
    <property type="evidence" value="ECO:0007669"/>
    <property type="project" value="TreeGrafter"/>
</dbReference>
<dbReference type="SUPFAM" id="SSF51294">
    <property type="entry name" value="Hedgehog/intein (Hint) domain"/>
    <property type="match status" value="1"/>
</dbReference>
<dbReference type="InterPro" id="IPR005144">
    <property type="entry name" value="ATP-cone_dom"/>
</dbReference>
<sequence>METQIKQVKKRDGSIVDFNQNKITNAIYQALKAVNRDDEALSFELSEKVVGLLNNKFHYRSIPAIEEIQDLVEEVLIREDLVKAAKAYIIYREQHARLRDLKKMINSNDIIDGYLKQLDWRVKENANMSYSLQGLNNHVASAISSHYWLNKIYPPEIRDAHIDGTLHIHDLQLLAVYCCGWDLQQLLRLGFGGVHGKINSKPAKHFRVILGQIVNFFYTLQGEAAGAQAFANMDTLLAPFIRYDQLDYKGVKQAIQEFIFNVNVPTRVGFQCLSGDTEILTAQGWRGYKEVKEKDIIATFNTNSGIIEYLPVKRVFAREYKGKMYNLKNRISDQLISPAHRVVRRQFNGGGYVLEPIEKVWRLKSLFIVPVGSLGHVRGQSSLNDAWVKFLAWVISEGTLDKGQRGAGRISIYQSAEVKLSEYEEIKDLCAELNLTYTERTQSGLGADCQVLRFDALSTKKILKFFGGHKSSGIKFIPAEILSAETETARLFLETYIKGDGHDECKITTTSTIIKDGLLMVAANAGYGATTLVRQPDNKLSKKDRYIIRLIKHVDTYINEVKQVDYRGVIWCPNTDNETVIARRNGKIFITGNTPFTNLTFDLICPSTLAKESVIIGGLPQPETYKEFQEEMNLLNRAFAEVMMEGDAHGRVFTFPIPTYNISSDFDWDNEVFNPLWEMTAKYGIPYFANFINSDMKAEDARSMCCRLRLDNRELRKRGGGIFAANPMTGSIGVVTINMSRIGYLSETKDIYFSRLGQAMDLARQSLKLKRDILEIFTAQGLYPYSRFYLSDIKSKFGEYWKNHFNTIGINGMNESTLNFMKRPLSTEEGREFATKVMDFMLQRLGKYQADDNELYNLEATPAEGATYRFAKKDKELYPDIIVANEDAYKDHGAAPYYTNSTHLPVGYSDDIFDVLEKQDLLQTKYTGGTVVHGFIGEKMPDIESTKKLVRKIAENFHLPYYTLTPTFSICPKHGYLAGEHEFCPVCDEEIGYIREQEEHLPL</sequence>
<dbReference type="InterPro" id="IPR006141">
    <property type="entry name" value="Intein_N"/>
</dbReference>
<keyword evidence="1 3" id="KW-0547">Nucleotide-binding</keyword>
<organism evidence="5 6">
    <name type="scientific">Candidatus Buchananbacteria bacterium RIFCSPLOWO2_01_FULL_39_33</name>
    <dbReference type="NCBI Taxonomy" id="1797543"/>
    <lineage>
        <taxon>Bacteria</taxon>
        <taxon>Candidatus Buchananiibacteriota</taxon>
    </lineage>
</organism>
<evidence type="ECO:0000256" key="2">
    <source>
        <dbReference type="ARBA" id="ARBA00022840"/>
    </source>
</evidence>
<accession>A0A1G1YJG0</accession>
<dbReference type="GO" id="GO:0005524">
    <property type="term" value="F:ATP binding"/>
    <property type="evidence" value="ECO:0007669"/>
    <property type="project" value="UniProtKB-UniRule"/>
</dbReference>
<proteinExistence type="predicted"/>